<evidence type="ECO:0000256" key="5">
    <source>
        <dbReference type="ARBA" id="ARBA00022842"/>
    </source>
</evidence>
<comment type="domain">
    <text evidence="8">The N-terminal domain determines nucleotide recognition and specific binding, while the C-terminal domain determines the specific binding to the target protein.</text>
</comment>
<keyword evidence="5 8" id="KW-0460">Magnesium</keyword>
<keyword evidence="6 8" id="KW-0342">GTP-binding</keyword>
<evidence type="ECO:0000256" key="3">
    <source>
        <dbReference type="ARBA" id="ARBA00022723"/>
    </source>
</evidence>
<comment type="cofactor">
    <cofactor evidence="8">
        <name>Mg(2+)</name>
        <dbReference type="ChEBI" id="CHEBI:18420"/>
    </cofactor>
</comment>
<evidence type="ECO:0000256" key="2">
    <source>
        <dbReference type="ARBA" id="ARBA00022679"/>
    </source>
</evidence>
<dbReference type="GO" id="GO:0046872">
    <property type="term" value="F:metal ion binding"/>
    <property type="evidence" value="ECO:0007669"/>
    <property type="project" value="UniProtKB-KW"/>
</dbReference>
<dbReference type="GO" id="GO:0061603">
    <property type="term" value="F:molybdenum cofactor guanylyltransferase activity"/>
    <property type="evidence" value="ECO:0007669"/>
    <property type="project" value="UniProtKB-EC"/>
</dbReference>
<feature type="binding site" evidence="8">
    <location>
        <position position="32"/>
    </location>
    <ligand>
        <name>GTP</name>
        <dbReference type="ChEBI" id="CHEBI:37565"/>
    </ligand>
</feature>
<dbReference type="Gene3D" id="3.90.550.10">
    <property type="entry name" value="Spore Coat Polysaccharide Biosynthesis Protein SpsA, Chain A"/>
    <property type="match status" value="1"/>
</dbReference>
<keyword evidence="3 8" id="KW-0479">Metal-binding</keyword>
<evidence type="ECO:0000256" key="8">
    <source>
        <dbReference type="HAMAP-Rule" id="MF_00316"/>
    </source>
</evidence>
<dbReference type="GO" id="GO:0005737">
    <property type="term" value="C:cytoplasm"/>
    <property type="evidence" value="ECO:0007669"/>
    <property type="project" value="UniProtKB-SubCell"/>
</dbReference>
<feature type="binding site" evidence="8">
    <location>
        <begin position="20"/>
        <end position="22"/>
    </location>
    <ligand>
        <name>GTP</name>
        <dbReference type="ChEBI" id="CHEBI:37565"/>
    </ligand>
</feature>
<keyword evidence="1 8" id="KW-0963">Cytoplasm</keyword>
<evidence type="ECO:0000256" key="1">
    <source>
        <dbReference type="ARBA" id="ARBA00022490"/>
    </source>
</evidence>
<gene>
    <name evidence="8" type="primary">mobA</name>
    <name evidence="10" type="ORF">DPC56_05190</name>
</gene>
<dbReference type="PANTHER" id="PTHR19136:SF81">
    <property type="entry name" value="MOLYBDENUM COFACTOR GUANYLYLTRANSFERASE"/>
    <property type="match status" value="1"/>
</dbReference>
<sequence>MKAQIIPQCRGDNILSAIILCGGHSKRMGTDKGLIILDGKPLISCVLDKIKPYFDEIFIVLRDEEQKKEYLKLLKDEDVKVITDIIKGKGPLGGLLTGLKSIKSENALVLPCDSPFITREFIENCLKIGNLEEYDAIIPVWEDGRLEPLHGIYNRRVVERIHRLLLKDERRMSTLAKIIRSRLVHVEELDPSLKSFRNVNRPEDLRI</sequence>
<organism evidence="10 11">
    <name type="scientific">Methanothermobacter tenebrarum</name>
    <dbReference type="NCBI Taxonomy" id="680118"/>
    <lineage>
        <taxon>Archaea</taxon>
        <taxon>Methanobacteriati</taxon>
        <taxon>Methanobacteriota</taxon>
        <taxon>Methanomada group</taxon>
        <taxon>Methanobacteria</taxon>
        <taxon>Methanobacteriales</taxon>
        <taxon>Methanobacteriaceae</taxon>
        <taxon>Methanothermobacter</taxon>
    </lineage>
</organism>
<dbReference type="OrthoDB" id="28434at2157"/>
<dbReference type="PANTHER" id="PTHR19136">
    <property type="entry name" value="MOLYBDENUM COFACTOR GUANYLYLTRANSFERASE"/>
    <property type="match status" value="1"/>
</dbReference>
<dbReference type="SUPFAM" id="SSF53448">
    <property type="entry name" value="Nucleotide-diphospho-sugar transferases"/>
    <property type="match status" value="1"/>
</dbReference>
<reference evidence="10 11" key="1">
    <citation type="submission" date="2018-06" db="EMBL/GenBank/DDBJ databases">
        <title>Draft genome sequence of hyperthermophilic methanogen Methanothermobacter tenebrarum sp. MCM-B 1447.</title>
        <authorList>
            <person name="Pore S.D."/>
            <person name="Dagar S."/>
            <person name="Dhakephalkar P.K."/>
        </authorList>
    </citation>
    <scope>NUCLEOTIDE SEQUENCE [LARGE SCALE GENOMIC DNA]</scope>
    <source>
        <strain evidence="10 11">MCM B 1447</strain>
    </source>
</reference>
<comment type="caution">
    <text evidence="8">Lacks conserved residue(s) required for the propagation of feature annotation.</text>
</comment>
<feature type="domain" description="MobA-like NTP transferase" evidence="9">
    <location>
        <begin position="17"/>
        <end position="175"/>
    </location>
</feature>
<dbReference type="InterPro" id="IPR029044">
    <property type="entry name" value="Nucleotide-diphossugar_trans"/>
</dbReference>
<feature type="binding site" evidence="8">
    <location>
        <position position="113"/>
    </location>
    <ligand>
        <name>GTP</name>
        <dbReference type="ChEBI" id="CHEBI:37565"/>
    </ligand>
</feature>
<dbReference type="InterPro" id="IPR013482">
    <property type="entry name" value="Molybde_CF_guanTrfase"/>
</dbReference>
<comment type="catalytic activity">
    <reaction evidence="8">
        <text>Mo-molybdopterin + GTP + H(+) = Mo-molybdopterin guanine dinucleotide + diphosphate</text>
        <dbReference type="Rhea" id="RHEA:34243"/>
        <dbReference type="ChEBI" id="CHEBI:15378"/>
        <dbReference type="ChEBI" id="CHEBI:33019"/>
        <dbReference type="ChEBI" id="CHEBI:37565"/>
        <dbReference type="ChEBI" id="CHEBI:71302"/>
        <dbReference type="ChEBI" id="CHEBI:71310"/>
        <dbReference type="EC" id="2.7.7.77"/>
    </reaction>
</comment>
<keyword evidence="2 8" id="KW-0808">Transferase</keyword>
<evidence type="ECO:0000313" key="10">
    <source>
        <dbReference type="EMBL" id="RAO79034.1"/>
    </source>
</evidence>
<comment type="similarity">
    <text evidence="8">Belongs to the MobA family.</text>
</comment>
<dbReference type="Proteomes" id="UP000249782">
    <property type="component" value="Unassembled WGS sequence"/>
</dbReference>
<dbReference type="CDD" id="cd02503">
    <property type="entry name" value="MobA"/>
    <property type="match status" value="1"/>
</dbReference>
<keyword evidence="7 8" id="KW-0501">Molybdenum cofactor biosynthesis</keyword>
<dbReference type="AlphaFoldDB" id="A0A328PHX2"/>
<protein>
    <recommendedName>
        <fullName evidence="8">Probable molybdenum cofactor guanylyltransferase</fullName>
        <shortName evidence="8">MoCo guanylyltransferase</shortName>
        <ecNumber evidence="8">2.7.7.77</ecNumber>
    </recommendedName>
    <alternativeName>
        <fullName evidence="8">GTP:molybdopterin guanylyltransferase</fullName>
    </alternativeName>
    <alternativeName>
        <fullName evidence="8">Mo-MPT guanylyltransferase</fullName>
    </alternativeName>
    <alternativeName>
        <fullName evidence="8">Molybdopterin guanylyltransferase</fullName>
    </alternativeName>
    <alternativeName>
        <fullName evidence="8">Molybdopterin-guanine dinucleotide synthase</fullName>
        <shortName evidence="8">MGD synthase</shortName>
    </alternativeName>
</protein>
<keyword evidence="11" id="KW-1185">Reference proteome</keyword>
<accession>A0A328PHX2</accession>
<evidence type="ECO:0000256" key="7">
    <source>
        <dbReference type="ARBA" id="ARBA00023150"/>
    </source>
</evidence>
<dbReference type="EMBL" id="QLOE01000005">
    <property type="protein sequence ID" value="RAO79034.1"/>
    <property type="molecule type" value="Genomic_DNA"/>
</dbReference>
<dbReference type="GO" id="GO:0006777">
    <property type="term" value="P:Mo-molybdopterin cofactor biosynthetic process"/>
    <property type="evidence" value="ECO:0007669"/>
    <property type="project" value="UniProtKB-KW"/>
</dbReference>
<proteinExistence type="inferred from homology"/>
<keyword evidence="10" id="KW-0548">Nucleotidyltransferase</keyword>
<keyword evidence="4 8" id="KW-0547">Nucleotide-binding</keyword>
<comment type="caution">
    <text evidence="10">The sequence shown here is derived from an EMBL/GenBank/DDBJ whole genome shotgun (WGS) entry which is preliminary data.</text>
</comment>
<dbReference type="GO" id="GO:0005525">
    <property type="term" value="F:GTP binding"/>
    <property type="evidence" value="ECO:0007669"/>
    <property type="project" value="UniProtKB-UniRule"/>
</dbReference>
<evidence type="ECO:0000256" key="6">
    <source>
        <dbReference type="ARBA" id="ARBA00023134"/>
    </source>
</evidence>
<evidence type="ECO:0000259" key="9">
    <source>
        <dbReference type="Pfam" id="PF12804"/>
    </source>
</evidence>
<dbReference type="EC" id="2.7.7.77" evidence="8"/>
<dbReference type="Pfam" id="PF12804">
    <property type="entry name" value="NTP_transf_3"/>
    <property type="match status" value="1"/>
</dbReference>
<name>A0A328PHX2_9EURY</name>
<evidence type="ECO:0000256" key="4">
    <source>
        <dbReference type="ARBA" id="ARBA00022741"/>
    </source>
</evidence>
<evidence type="ECO:0000313" key="11">
    <source>
        <dbReference type="Proteomes" id="UP000249782"/>
    </source>
</evidence>
<feature type="binding site" evidence="8">
    <location>
        <position position="84"/>
    </location>
    <ligand>
        <name>GTP</name>
        <dbReference type="ChEBI" id="CHEBI:37565"/>
    </ligand>
</feature>
<comment type="function">
    <text evidence="8">Transfers a GMP moiety from GTP to Mo-molybdopterin (Mo-MPT) cofactor (Moco or molybdenum cofactor) to form Mo-molybdopterin guanine dinucleotide (Mo-MGD) cofactor.</text>
</comment>
<dbReference type="HAMAP" id="MF_00316">
    <property type="entry name" value="MobA"/>
    <property type="match status" value="1"/>
</dbReference>
<dbReference type="RefSeq" id="WP_112094011.1">
    <property type="nucleotide sequence ID" value="NZ_QLOE01000005.1"/>
</dbReference>
<feature type="binding site" evidence="8">
    <location>
        <position position="113"/>
    </location>
    <ligand>
        <name>Mg(2+)</name>
        <dbReference type="ChEBI" id="CHEBI:18420"/>
    </ligand>
</feature>
<dbReference type="InterPro" id="IPR025877">
    <property type="entry name" value="MobA-like_NTP_Trfase"/>
</dbReference>
<comment type="subcellular location">
    <subcellularLocation>
        <location evidence="8">Cytoplasm</location>
    </subcellularLocation>
</comment>